<dbReference type="EMBL" id="JANAVB010003486">
    <property type="protein sequence ID" value="KAJ6849472.1"/>
    <property type="molecule type" value="Genomic_DNA"/>
</dbReference>
<gene>
    <name evidence="1" type="ORF">M6B38_105355</name>
    <name evidence="2" type="ORF">M6B38_269590</name>
</gene>
<accession>A0AAX6I8C6</accession>
<keyword evidence="3" id="KW-1185">Reference proteome</keyword>
<reference evidence="2" key="1">
    <citation type="journal article" date="2023" name="GigaByte">
        <title>Genome assembly of the bearded iris, Iris pallida Lam.</title>
        <authorList>
            <person name="Bruccoleri R.E."/>
            <person name="Oakeley E.J."/>
            <person name="Faust A.M.E."/>
            <person name="Altorfer M."/>
            <person name="Dessus-Babus S."/>
            <person name="Burckhardt D."/>
            <person name="Oertli M."/>
            <person name="Naumann U."/>
            <person name="Petersen F."/>
            <person name="Wong J."/>
        </authorList>
    </citation>
    <scope>NUCLEOTIDE SEQUENCE</scope>
    <source>
        <strain evidence="2">GSM-AAB239-AS_SAM_17_03QT</strain>
    </source>
</reference>
<dbReference type="Proteomes" id="UP001140949">
    <property type="component" value="Unassembled WGS sequence"/>
</dbReference>
<evidence type="ECO:0000313" key="2">
    <source>
        <dbReference type="EMBL" id="KAJ6849472.1"/>
    </source>
</evidence>
<dbReference type="AlphaFoldDB" id="A0AAX6I8C6"/>
<comment type="caution">
    <text evidence="2">The sequence shown here is derived from an EMBL/GenBank/DDBJ whole genome shotgun (WGS) entry which is preliminary data.</text>
</comment>
<dbReference type="EMBL" id="JANAVB010034418">
    <property type="protein sequence ID" value="KAJ6806752.1"/>
    <property type="molecule type" value="Genomic_DNA"/>
</dbReference>
<evidence type="ECO:0000313" key="3">
    <source>
        <dbReference type="Proteomes" id="UP001140949"/>
    </source>
</evidence>
<protein>
    <submittedName>
        <fullName evidence="2">Uncharacterized protein</fullName>
    </submittedName>
</protein>
<evidence type="ECO:0000313" key="1">
    <source>
        <dbReference type="EMBL" id="KAJ6806752.1"/>
    </source>
</evidence>
<organism evidence="2 3">
    <name type="scientific">Iris pallida</name>
    <name type="common">Sweet iris</name>
    <dbReference type="NCBI Taxonomy" id="29817"/>
    <lineage>
        <taxon>Eukaryota</taxon>
        <taxon>Viridiplantae</taxon>
        <taxon>Streptophyta</taxon>
        <taxon>Embryophyta</taxon>
        <taxon>Tracheophyta</taxon>
        <taxon>Spermatophyta</taxon>
        <taxon>Magnoliopsida</taxon>
        <taxon>Liliopsida</taxon>
        <taxon>Asparagales</taxon>
        <taxon>Iridaceae</taxon>
        <taxon>Iridoideae</taxon>
        <taxon>Irideae</taxon>
        <taxon>Iris</taxon>
    </lineage>
</organism>
<proteinExistence type="predicted"/>
<sequence length="97" mass="10760">MVRAVVSGVGPVGWICAVVGQNVCGGGVVALVDAVVVVEGSRVNMEEEYGKEEMTLPRRWTEYDDRSPELTVGRRGERREKERRKYLCNKLLGVPIV</sequence>
<reference evidence="2" key="2">
    <citation type="submission" date="2023-04" db="EMBL/GenBank/DDBJ databases">
        <authorList>
            <person name="Bruccoleri R.E."/>
            <person name="Oakeley E.J."/>
            <person name="Faust A.-M."/>
            <person name="Dessus-Babus S."/>
            <person name="Altorfer M."/>
            <person name="Burckhardt D."/>
            <person name="Oertli M."/>
            <person name="Naumann U."/>
            <person name="Petersen F."/>
            <person name="Wong J."/>
        </authorList>
    </citation>
    <scope>NUCLEOTIDE SEQUENCE</scope>
    <source>
        <strain evidence="2">GSM-AAB239-AS_SAM_17_03QT</strain>
        <tissue evidence="2">Leaf</tissue>
    </source>
</reference>
<name>A0AAX6I8C6_IRIPA</name>